<keyword evidence="5" id="KW-1185">Reference proteome</keyword>
<sequence length="84" mass="9574">MTIPVHTTNIVKTLDKAKTINYYCCKLVEDLKEAQPLQIGQMEKRVYPNERENPFRTLKSASVPIGGGFRARGKRRIFGVLKIP</sequence>
<dbReference type="EMBL" id="CAJOBQ010000004">
    <property type="protein sequence ID" value="CAF4203141.1"/>
    <property type="molecule type" value="Genomic_DNA"/>
</dbReference>
<evidence type="ECO:0000313" key="3">
    <source>
        <dbReference type="EMBL" id="CAF4203141.1"/>
    </source>
</evidence>
<dbReference type="EMBL" id="CAJOBO010000323">
    <property type="protein sequence ID" value="CAF4192587.1"/>
    <property type="molecule type" value="Genomic_DNA"/>
</dbReference>
<proteinExistence type="predicted"/>
<accession>A0A820AY71</accession>
<dbReference type="EMBL" id="CAJOBP010000091">
    <property type="protein sequence ID" value="CAF4120263.1"/>
    <property type="molecule type" value="Genomic_DNA"/>
</dbReference>
<organism evidence="2 4">
    <name type="scientific">Rotaria socialis</name>
    <dbReference type="NCBI Taxonomy" id="392032"/>
    <lineage>
        <taxon>Eukaryota</taxon>
        <taxon>Metazoa</taxon>
        <taxon>Spiralia</taxon>
        <taxon>Gnathifera</taxon>
        <taxon>Rotifera</taxon>
        <taxon>Eurotatoria</taxon>
        <taxon>Bdelloidea</taxon>
        <taxon>Philodinida</taxon>
        <taxon>Philodinidae</taxon>
        <taxon>Rotaria</taxon>
    </lineage>
</organism>
<dbReference type="Proteomes" id="UP000663873">
    <property type="component" value="Unassembled WGS sequence"/>
</dbReference>
<dbReference type="Proteomes" id="UP000663862">
    <property type="component" value="Unassembled WGS sequence"/>
</dbReference>
<gene>
    <name evidence="2" type="ORF">HFQ381_LOCUS6943</name>
    <name evidence="3" type="ORF">TSG867_LOCUS229</name>
    <name evidence="1" type="ORF">UJA718_LOCUS1518</name>
</gene>
<comment type="caution">
    <text evidence="2">The sequence shown here is derived from an EMBL/GenBank/DDBJ whole genome shotgun (WGS) entry which is preliminary data.</text>
</comment>
<evidence type="ECO:0000313" key="1">
    <source>
        <dbReference type="EMBL" id="CAF4120263.1"/>
    </source>
</evidence>
<dbReference type="AlphaFoldDB" id="A0A820AY71"/>
<dbReference type="Proteomes" id="UP000663851">
    <property type="component" value="Unassembled WGS sequence"/>
</dbReference>
<name>A0A820AY71_9BILA</name>
<evidence type="ECO:0000313" key="4">
    <source>
        <dbReference type="Proteomes" id="UP000663851"/>
    </source>
</evidence>
<evidence type="ECO:0000313" key="5">
    <source>
        <dbReference type="Proteomes" id="UP000663873"/>
    </source>
</evidence>
<evidence type="ECO:0000313" key="2">
    <source>
        <dbReference type="EMBL" id="CAF4192587.1"/>
    </source>
</evidence>
<protein>
    <submittedName>
        <fullName evidence="2">Uncharacterized protein</fullName>
    </submittedName>
</protein>
<reference evidence="2" key="1">
    <citation type="submission" date="2021-02" db="EMBL/GenBank/DDBJ databases">
        <authorList>
            <person name="Nowell W R."/>
        </authorList>
    </citation>
    <scope>NUCLEOTIDE SEQUENCE</scope>
</reference>